<dbReference type="GO" id="GO:0005524">
    <property type="term" value="F:ATP binding"/>
    <property type="evidence" value="ECO:0007669"/>
    <property type="project" value="UniProtKB-KW"/>
</dbReference>
<dbReference type="Gene3D" id="3.40.50.300">
    <property type="entry name" value="P-loop containing nucleotide triphosphate hydrolases"/>
    <property type="match status" value="7"/>
</dbReference>
<dbReference type="EMBL" id="WSZM01000079">
    <property type="protein sequence ID" value="KAF4043979.1"/>
    <property type="molecule type" value="Genomic_DNA"/>
</dbReference>
<gene>
    <name evidence="12" type="ORF">GN244_ATG03856</name>
</gene>
<dbReference type="InterPro" id="IPR042228">
    <property type="entry name" value="Dynein_linker_3"/>
</dbReference>
<evidence type="ECO:0000256" key="4">
    <source>
        <dbReference type="ARBA" id="ARBA00022741"/>
    </source>
</evidence>
<evidence type="ECO:0000313" key="12">
    <source>
        <dbReference type="EMBL" id="KAF4043979.1"/>
    </source>
</evidence>
<dbReference type="Gene3D" id="1.20.920.30">
    <property type="match status" value="1"/>
</dbReference>
<sequence length="5488" mass="616450">MKIEEVQSTAKAQRIASHTHVKGLGLEADGTALPIGSGLVGQEKAREAAGLVVELIKSKKMAGRALLLAGAPGTGKTAMALGISQELGPKVPFCPMVGSEVYSSEVKKTEILMENFRRAIGLRIKESKEVYEGEVTEMTPEETENPLGGYGKTISHVIVGLKTTKGSKQLRLDPSIYESLQKEKVSVGDVIYIEANNGSVKRVGRSDAYATEYDLEAEEYVPIPKGDVHKKKELIQDVTLHDLDIANARPQGGQDIMSMMGQMMKPKKTEITEKLRTEINKVVNRYIDQGVAELVPGVLFVDEVHMLDIECFTYLNRALESTLAPIVVFATNRGVCQIRGTDISSPHGVPLDLLDRMLIIRTMPYSVEEMVQIIKIRAEAESIKLMEDAIVRLGEIGSQTSLRYSVQLLTPSRILAETQGRSEVSVDDIDETNDLFNDAKRSAQALAQTEGYLMSLTIVLLTLLLLSSCCIHVDAMEALNKEIVRESAIFAALSPRGYSRRDENSDARRAVAAVAGPSTTLPPVYPRDANAILPAQSLQKSRFLQKTPQALMMAVPMTTNERWLVWKFLCDWVKTQLAMEVPASIPGFGTFYLRVQSLGIRITFFEPDKQFLRKFCLQVDSEMPDPALATLSSTGSNSDALASTESISRAPSVVGLGDVFVFSFVEMAACCGNAVDSKRAQEWLHAVINKLGNAMSQCDRVELNIGVGVIVCGDCVIQRHLLSRDSRPPPRLDYEIRTGESVVKRKLLAQAALQTTPTPPTKYSFLSGSTFSSSIQLNPVLDRSKDVPDFSFGPPNPRRPTFHSVVATSDSKASPRPTQLHHQYHRSPSPRISRINASVTTESAPTDDRNEAETTYTLTKQEGEETSTTPQLFDWLSRTLFVEPDQNVSYLLPSNRIGSNFMPAAALLMTEKSASQYGQLTHHSGGVVFIEQPSFSGRSFRRQRKELLQNATPEQRYFEYLADDKFFDRSNLAPLPADLESRVVAAAVKYITGPSSDRLETVLEVAHQEFVDNYYTSAKKAILNYMLMRAESCERLEIPQGAPAHALLPIKWKWGSSDGPNGCIADLKTLVRRRSRSQLMNRVRITDRVARSELSYGKAARRKRAQSKLMSLLIFSNPQVRALRYMWHEMFASITLVDLPSGEDLNGMEPMDIIQFERTQLAFSAKAKAFVMENWYMKAKMMFESAIQAETFSIHTSEAAVSFRLRHLFDTVSAVMSLQIRSLIMKSVQAYVNFFERFGVVNESQDSDDNVHYEARPTRPGLLMTLVLLGDQIQFRDPLVDIPSRLLNVLHNIPKLFTNLGRIETQFEEPILLSATSSPFLWNVVAQEDDIVVATIRIRAIIEQNLSYLRKLQTDYDMFALTHRYVNSVDCFHLEENSELETYRAEMERVQTTALRLAIDNRHSQHLGLFSVDCRHVNTRLHTDLARWTIRLLQAFEQRTGRMNAELRQQYKEIAARLAKTPLDLYELVDGEAFVKSLKSEKLQKLQEKGNVIKQRLRFLLFERENTHIGNVTADPSLESIDSEHKDFRLSLDLLSSTAKTLNWRSHIDKLLVEAESQLVNERSRIESMFIAKRSRFQAEIEEFEGEVRGFAKKGDLRHAATYVVQLAKMQDNIVNFRQAMTTIIQEEQKLQWKPTDFGKLDDIAEEMAPYERLWKTVREFREMNSKWLRGNVFELPGNEGMQTLQQMLTVVSDVSSVLILNSAAAAITAEAVRKQMTDFRENVRFLVAIQNPAMKERHMKAVSGLIGIDFTSEEAITLLKLLENGVFERIGDIVDISCNATQEQQIERALHEIRDEWEAISFNLVPSRHPITVSTALAPILSTDNGEPETVNIVLEKDCGEQIVSLMEDHLLRLQSLSCMAHAGPFIEEIAFWQTFASEMGQIVEMLVLVEHRWRRITPLFAAGIVENDSKSSRLFVSAAKLYQSSHATILRNPACAEYCQQSNTTVDLDQTPKSPATSLISDLEECHEILETVRADVRVGFESKQASFSRFYYLSDLELVTALALAEVPSDVSLWKALSRCFPGIHSVQTNPANEITALLSSVGEPFPLGSAITTKDTSMPTWLTKLETSMTTILHASIRAACSDLPRKEFRKWCLVWPEQSLLVAIQHTWTLESEQAYQNANQRKAWTEITEKILQNTDAVWKEMRVTAYPHAKVALANTILLLTQLRDVSASALADVGGMWVEESDEKKSERHTFPHFSPSLCWAAQPRFYFIDSVLSVTMMTSSYLPYGLEYLGNGSSGILVTPLTLRCYHAVAQAVSTMTKGVCLEGTAGTGKSTICHQLARLCGRLYVTFQCANKKLVFNELVNYVKATASSGAWLCIDNFQLLNAVNVSLITMLCAQVMNGLAARHAQCTLVGDRVRLRRGALFFLTLTTGHGASGNEQLVQEARFFFRTIVVQSPDIEKLAEFEFQNARFVHASELAKLLTVALRSFERGFEMMNHPSATTNETNILGSRLANLRVVKNVVIRAAELNDAEKEHRRRTRRSLLISDEEHEEVSATQEPIPNDTTAEAIAKRDEEVVEHQCVFLAIQECIGSVVPAAYLHLINAVLRDFHSDFLSNNQYPWNHETQETTRLDGARRCLERDVGNYIRTDEFWKHFGVEFGMKTIQLLQVMKTSRAVVLSGASQVGKTSLYASLSRALSEISKTIGVDRISARKMSVGKAIEPTLVAPTRCVVVCPRALQLDQLLSVEAEDQSRSVLFKLLQEAKTLHRTDKRTQTWLVFDGDLDPLWSEQLLYTVEELQDDIPGYRKGLRLSSGKVLVVPHYVHVVMETTTLTNASPSFLSRIGVVHVGGCEVSQKGEHVYAVWKILRKAEFEKYGGLIFGILDTLVSELVPVTLEFVDVNFQNYTNFGQGMEQVQWMLAFFHSSLNQSWKKFCSLTSEKQRNTAVHCLFLQALVWGVGSTTDVEERRKFHVFLYDFILHGPNNEQSTLKRLVLLFFPTGILVGSVSSNVDGSKSNTVSKLGNGGAISPKQTMYDYGFSLEFGSKWLLWPEYYTRWSETLLGAAFRGPSTLGESGSVTGCNYSFSSRLNRLVVPTGTSSSAICLSGQLLLANYPALLIGPKDCGKTACGSAWSLLSTSEKLGSSVSVLSESEQGKMGATSSNQAMICASTSVEKIYSGYYTGASDVLFHLETALQRIRIERQGCKKRDTASYLEGPDTASIPNSKNTVFVFVDDLQCVDPNRRMDSSLELFRMLAEYQTVVDPVTSLVTKCKHVVPFATLQLPTPSVERSHTRSDDIGRLLHRFIPIGLLPFSDSDLTSICESISHSNTTLSQPPGTPFTSSGKGTHTATVKDSENLLSIVVKASLKLYRLLTSSNDVSIFSKKATFNPVKLHYNFRVAQLFRLVTTICCEIRPSLSPAEKPALSRLWCHESARVFGDSIIDSKESLSYHQHTIDVALATFGVATEAFFPASFATQDLQDQSIAQNWFANDLHFSYMGDSPTGVYRHGYHEVTDIPKLELLVERSMMAMTSSTSSSPVSMEITMCTYVIKHILHLSRLLRMGTKAVLLLGASGRKLVTITRLACFICKRVSAIYRIPGDLGRPNEEMTDRSKWNATFRTAMLKSIRARDTSLVFIVKDVYLHPDAYPYRIIDKFLGGHNLPPDVIAYEHLDEEILAVLREREQSPAQVTRSNSRKSVTTLHQTPPMHRSKSALLDYFFQCVRQKLQLVLVLSPTEPKNWTSILWRFPNILKCCDVNYAGPWSTDDLVTMARKSLKQSTVATDALSVMKYSEAAVQVYEATCRFLEDQRTHVTTKTLVNHKSDSEESLNTTPLWDSTISPFVSLKPSMLMDHLSLFTAHYDQVHGTVSSNMARFKAGLEFIDQTAQILKTEQTQADLLLPEMLEKTELRRRMSGSWERERIATEKVTRALELATTLAVAQRERLAMVTHEYDNLIKDSRDAFDQIKSSLQKFHEACEDEDVDGENIATDGIEVGKGNTGSVNEVDTEMVARRRLHRQIREFASLNRIPSSIYQLSECIGVILGIEPVEGRDEMDPDETIMNYWANVAMQVNSTAFWKTLSTFDVRDVTEKMLSVLLPICRSPDFDKDLFATVHEVAGVLCEWVQKCTAFARDFVLALPKQAQLEREKELLKEAEKQVVKTKVEIYNQSTSAQQAGAQRDLSEQERQRADEKLHDTTSQLQLTSAAWKVLFSTREKWQQRYDAYTELAEHWKGDLLLATAVVSYASCLNYSVRLQLHRIWTEAVAPYSLTPSSLHRPLHEIFRIGESELAKMNLNGVQVDDESTLESAVIALNCYRSPLLIDPYGVAFDWLKKQLGAGKVAVASGNNTTTNAGVWKEVATSIKQQTSLIIMDICEDRLQGLHSFVESKRRAMFDAVNRGITVSRNGSGYCCWCYPPEDPTEETDAVETPAFEFRSDACRVFFVYTDSNVIPEWMSKYLSQLTVIQFELTASFVESQALHKVLESQGRLREVTEIRTLQQEMVIYDEQIYGLEEELLEFFNTEKTEVVYSDNSKALRIIANRRAANTLQSTKTEAMATIQTHWDSLKSYAAVARRCLDGVWAWREFNFLDNRDFACTEKLLPLSRVWQLLVRAGELSNKNDTNLEEVMACFTGCLQQYVSINLRDEECLLFRFLLAFRIWQRRMDDRLLGPDVVAVPSEITFRTRLSTNVELLVRLLSLVGPQSDRDACRPTMKSLLALRPTGVKAKAWSVVCYLAEASGTLRQFISTMQSMESGQTAWQLLFEQDTMMSSEWNTPVPLDVFMRLCIVVAVHPQRFLGELEDFAERELKRIHLAPVTATFCSLTVTETSAPSLPTLVAAAAHSAPDRLRDLYYMWQSFSSARTPIVVPCPPTIDFVGAVANVARRAGATIDTGDTIQLLLSDEADFKKLVLLAMEKGQWIVLPNLHSSHGRLEQLNSIYELLGDKNVHSDFRLWISIRNKPACTRHFESMLISQRAIRREWGRGCISLKRSLQHTFNILKQELDGLMLNSTVGTLTSASVLGEKEERCIKQFGVFHAFVSCRDHFPFAQWKIHREFGDTELCTVLRSMVALDTEKEMLVKELHSTPWNEVTLRGVITNVYASTLKSDHDKQLIECCITFMLNAWPTLQGDGKRDTTMTAVHLTVPEAVLVIEKLAVIPWMSVVSAIPYFWKSELRSPPMLKDSAAMSEITKDVTTLWDPHNLRSDRHKEMATKLAVMVTNRGYQVNSTLMPAQPHPSDTLSLLESLTEFCTSIDSVTLPVASDSENEHKKPISALINHERRALTEIRSAIQKDIKRLERVGVRDQALDADTWQLFEVLRRNCVPKSWLSLLRLPISNGNISEGQDLNNFQSLFLRRLHGFSSWKDSEDGPYRLPLDNFLETKSVVEAVHQHFVRKNVGSALCQPDCLKVVSLFEDSSKFALPETEDYVYFSGVRAMGHLQLQIIDNRGNFRRAPVSPEGIPVILQVTSSCSAVMSSCSDKDIEETTTKPSQSTAFLCPLLRASMCCDTSIRVETPLSIDQLVLSGASLQMHNPVIVYTGYTEV</sequence>
<name>A0A833TIF6_PHYIN</name>
<dbReference type="InterPro" id="IPR004273">
    <property type="entry name" value="Dynein_heavy_D6_P-loop"/>
</dbReference>
<dbReference type="InterPro" id="IPR042222">
    <property type="entry name" value="Dynein_2_N"/>
</dbReference>
<dbReference type="GO" id="GO:0045505">
    <property type="term" value="F:dynein intermediate chain binding"/>
    <property type="evidence" value="ECO:0007669"/>
    <property type="project" value="InterPro"/>
</dbReference>
<dbReference type="Pfam" id="PF18199">
    <property type="entry name" value="Dynein_C"/>
    <property type="match status" value="1"/>
</dbReference>
<dbReference type="InterPro" id="IPR041466">
    <property type="entry name" value="Dynein_AAA5_ext"/>
</dbReference>
<dbReference type="GO" id="GO:0097729">
    <property type="term" value="C:9+2 motile cilium"/>
    <property type="evidence" value="ECO:0007669"/>
    <property type="project" value="TreeGrafter"/>
</dbReference>
<dbReference type="InterPro" id="IPR013602">
    <property type="entry name" value="Dynein_heavy_linker"/>
</dbReference>
<dbReference type="InterPro" id="IPR042487">
    <property type="entry name" value="RuvBL1/2_DNA/RNA_bd_dom"/>
</dbReference>
<dbReference type="Gene3D" id="2.40.50.360">
    <property type="entry name" value="RuvB-like helicase, domain II"/>
    <property type="match status" value="1"/>
</dbReference>
<evidence type="ECO:0000256" key="5">
    <source>
        <dbReference type="ARBA" id="ARBA00022801"/>
    </source>
</evidence>
<dbReference type="InterPro" id="IPR003593">
    <property type="entry name" value="AAA+_ATPase"/>
</dbReference>
<keyword evidence="7" id="KW-0067">ATP-binding</keyword>
<dbReference type="Gene3D" id="3.20.180.20">
    <property type="entry name" value="Dynein heavy chain, N-terminal domain 2"/>
    <property type="match status" value="1"/>
</dbReference>
<evidence type="ECO:0000256" key="8">
    <source>
        <dbReference type="ARBA" id="ARBA00023054"/>
    </source>
</evidence>
<dbReference type="GO" id="GO:0036156">
    <property type="term" value="C:inner dynein arm"/>
    <property type="evidence" value="ECO:0007669"/>
    <property type="project" value="TreeGrafter"/>
</dbReference>
<dbReference type="Gene3D" id="1.20.920.20">
    <property type="match status" value="1"/>
</dbReference>
<feature type="compositionally biased region" description="Polar residues" evidence="10">
    <location>
        <begin position="806"/>
        <end position="821"/>
    </location>
</feature>
<dbReference type="InterPro" id="IPR041228">
    <property type="entry name" value="Dynein_C"/>
</dbReference>
<feature type="region of interest" description="Disordered" evidence="10">
    <location>
        <begin position="4116"/>
        <end position="4141"/>
    </location>
</feature>
<dbReference type="GO" id="GO:0051959">
    <property type="term" value="F:dynein light intermediate chain binding"/>
    <property type="evidence" value="ECO:0007669"/>
    <property type="project" value="InterPro"/>
</dbReference>
<feature type="region of interest" description="Disordered" evidence="10">
    <location>
        <begin position="786"/>
        <end position="852"/>
    </location>
</feature>
<dbReference type="InterPro" id="IPR024743">
    <property type="entry name" value="Dynein_HC_stalk"/>
</dbReference>
<evidence type="ECO:0000256" key="3">
    <source>
        <dbReference type="ARBA" id="ARBA00012551"/>
    </source>
</evidence>
<dbReference type="GO" id="GO:0060294">
    <property type="term" value="P:cilium movement involved in cell motility"/>
    <property type="evidence" value="ECO:0007669"/>
    <property type="project" value="TreeGrafter"/>
</dbReference>
<dbReference type="Gene3D" id="1.10.472.130">
    <property type="match status" value="1"/>
</dbReference>
<dbReference type="CDD" id="cd00009">
    <property type="entry name" value="AAA"/>
    <property type="match status" value="1"/>
</dbReference>
<dbReference type="InterPro" id="IPR010339">
    <property type="entry name" value="TIP49_P-loop"/>
</dbReference>
<evidence type="ECO:0000259" key="11">
    <source>
        <dbReference type="SMART" id="SM00382"/>
    </source>
</evidence>
<dbReference type="InterPro" id="IPR027417">
    <property type="entry name" value="P-loop_NTPase"/>
</dbReference>
<dbReference type="GO" id="GO:0003678">
    <property type="term" value="F:DNA helicase activity"/>
    <property type="evidence" value="ECO:0007669"/>
    <property type="project" value="UniProtKB-EC"/>
</dbReference>
<dbReference type="FunFam" id="1.10.8.60:FF:000010">
    <property type="entry name" value="RuvB-like helicase"/>
    <property type="match status" value="1"/>
</dbReference>
<keyword evidence="8" id="KW-0175">Coiled coil</keyword>
<dbReference type="Pfam" id="PF17856">
    <property type="entry name" value="TIP49_C"/>
    <property type="match status" value="1"/>
</dbReference>
<dbReference type="InterPro" id="IPR035699">
    <property type="entry name" value="AAA_6"/>
</dbReference>
<evidence type="ECO:0000256" key="6">
    <source>
        <dbReference type="ARBA" id="ARBA00022806"/>
    </source>
</evidence>
<dbReference type="Pfam" id="PF03028">
    <property type="entry name" value="Dynein_heavy"/>
    <property type="match status" value="1"/>
</dbReference>
<keyword evidence="9" id="KW-0539">Nucleus</keyword>
<dbReference type="Proteomes" id="UP000602510">
    <property type="component" value="Unassembled WGS sequence"/>
</dbReference>
<dbReference type="Pfam" id="PF17852">
    <property type="entry name" value="Dynein_AAA_lid"/>
    <property type="match status" value="1"/>
</dbReference>
<dbReference type="SUPFAM" id="SSF52540">
    <property type="entry name" value="P-loop containing nucleoside triphosphate hydrolases"/>
    <property type="match status" value="3"/>
</dbReference>
<dbReference type="Pfam" id="PF06068">
    <property type="entry name" value="TIP49"/>
    <property type="match status" value="1"/>
</dbReference>
<evidence type="ECO:0000256" key="7">
    <source>
        <dbReference type="ARBA" id="ARBA00022840"/>
    </source>
</evidence>
<accession>A0A833TIF6</accession>
<dbReference type="Gene3D" id="1.10.8.60">
    <property type="match status" value="1"/>
</dbReference>
<dbReference type="PANTHER" id="PTHR10676">
    <property type="entry name" value="DYNEIN HEAVY CHAIN FAMILY PROTEIN"/>
    <property type="match status" value="1"/>
</dbReference>
<keyword evidence="6" id="KW-0347">Helicase</keyword>
<feature type="domain" description="AAA+ ATPase" evidence="11">
    <location>
        <begin position="2265"/>
        <end position="2365"/>
    </location>
</feature>
<evidence type="ECO:0000256" key="10">
    <source>
        <dbReference type="SAM" id="MobiDB-lite"/>
    </source>
</evidence>
<dbReference type="SMART" id="SM00382">
    <property type="entry name" value="AAA"/>
    <property type="match status" value="2"/>
</dbReference>
<evidence type="ECO:0000313" key="13">
    <source>
        <dbReference type="Proteomes" id="UP000602510"/>
    </source>
</evidence>
<proteinExistence type="inferred from homology"/>
<dbReference type="GO" id="GO:0016787">
    <property type="term" value="F:hydrolase activity"/>
    <property type="evidence" value="ECO:0007669"/>
    <property type="project" value="UniProtKB-KW"/>
</dbReference>
<keyword evidence="5" id="KW-0378">Hydrolase</keyword>
<keyword evidence="4" id="KW-0547">Nucleotide-binding</keyword>
<dbReference type="Gene3D" id="1.20.140.100">
    <property type="entry name" value="Dynein heavy chain, N-terminal domain 2"/>
    <property type="match status" value="1"/>
</dbReference>
<protein>
    <recommendedName>
        <fullName evidence="3">DNA helicase</fullName>
        <ecNumber evidence="3">3.6.4.12</ecNumber>
    </recommendedName>
</protein>
<feature type="compositionally biased region" description="Basic and acidic residues" evidence="10">
    <location>
        <begin position="4126"/>
        <end position="4141"/>
    </location>
</feature>
<keyword evidence="13" id="KW-1185">Reference proteome</keyword>
<dbReference type="Pfam" id="PF08393">
    <property type="entry name" value="DHC_N2"/>
    <property type="match status" value="1"/>
</dbReference>
<dbReference type="InterPro" id="IPR041048">
    <property type="entry name" value="RuvB-like_C"/>
</dbReference>
<dbReference type="Pfam" id="PF12780">
    <property type="entry name" value="AAA_8"/>
    <property type="match status" value="1"/>
</dbReference>
<feature type="compositionally biased region" description="Polar residues" evidence="10">
    <location>
        <begin position="835"/>
        <end position="844"/>
    </location>
</feature>
<dbReference type="Gene3D" id="1.20.58.1120">
    <property type="match status" value="1"/>
</dbReference>
<reference evidence="12" key="1">
    <citation type="submission" date="2020-04" db="EMBL/GenBank/DDBJ databases">
        <title>Hybrid Assembly of Korean Phytophthora infestans isolates.</title>
        <authorList>
            <person name="Prokchorchik M."/>
            <person name="Lee Y."/>
            <person name="Seo J."/>
            <person name="Cho J.-H."/>
            <person name="Park Y.-E."/>
            <person name="Jang D.-C."/>
            <person name="Im J.-S."/>
            <person name="Choi J.-G."/>
            <person name="Park H.-J."/>
            <person name="Lee G.-B."/>
            <person name="Lee Y.-G."/>
            <person name="Hong S.-Y."/>
            <person name="Cho K."/>
            <person name="Sohn K.H."/>
        </authorList>
    </citation>
    <scope>NUCLEOTIDE SEQUENCE</scope>
    <source>
        <strain evidence="12">KR_1_A1</strain>
    </source>
</reference>
<evidence type="ECO:0000256" key="2">
    <source>
        <dbReference type="ARBA" id="ARBA00007519"/>
    </source>
</evidence>
<dbReference type="GO" id="GO:0008569">
    <property type="term" value="F:minus-end-directed microtubule motor activity"/>
    <property type="evidence" value="ECO:0007669"/>
    <property type="project" value="InterPro"/>
</dbReference>
<feature type="domain" description="AAA+ ATPase" evidence="11">
    <location>
        <begin position="62"/>
        <end position="364"/>
    </location>
</feature>
<dbReference type="EC" id="3.6.4.12" evidence="3"/>
<dbReference type="InterPro" id="IPR026983">
    <property type="entry name" value="DHC"/>
</dbReference>
<dbReference type="FunFam" id="2.40.50.360:FF:000001">
    <property type="entry name" value="RuvB-like helicase"/>
    <property type="match status" value="1"/>
</dbReference>
<dbReference type="InterPro" id="IPR024317">
    <property type="entry name" value="Dynein_heavy_chain_D4_dom"/>
</dbReference>
<dbReference type="Pfam" id="PF12774">
    <property type="entry name" value="AAA_6"/>
    <property type="match status" value="1"/>
</dbReference>
<dbReference type="Pfam" id="PF12777">
    <property type="entry name" value="MT"/>
    <property type="match status" value="1"/>
</dbReference>
<dbReference type="PANTHER" id="PTHR10676:SF359">
    <property type="entry name" value="DYNEIN HEAVY CHAIN DOMAIN-CONTAINING PROTEIN 1"/>
    <property type="match status" value="1"/>
</dbReference>
<evidence type="ECO:0000256" key="1">
    <source>
        <dbReference type="ARBA" id="ARBA00004123"/>
    </source>
</evidence>
<organism evidence="12 13">
    <name type="scientific">Phytophthora infestans</name>
    <name type="common">Potato late blight agent</name>
    <name type="synonym">Botrytis infestans</name>
    <dbReference type="NCBI Taxonomy" id="4787"/>
    <lineage>
        <taxon>Eukaryota</taxon>
        <taxon>Sar</taxon>
        <taxon>Stramenopiles</taxon>
        <taxon>Oomycota</taxon>
        <taxon>Peronosporomycetes</taxon>
        <taxon>Peronosporales</taxon>
        <taxon>Peronosporaceae</taxon>
        <taxon>Phytophthora</taxon>
    </lineage>
</organism>
<comment type="similarity">
    <text evidence="2">Belongs to the RuvB family.</text>
</comment>
<comment type="caution">
    <text evidence="12">The sequence shown here is derived from an EMBL/GenBank/DDBJ whole genome shotgun (WGS) entry which is preliminary data.</text>
</comment>
<evidence type="ECO:0000256" key="9">
    <source>
        <dbReference type="ARBA" id="ARBA00023242"/>
    </source>
</evidence>
<comment type="subcellular location">
    <subcellularLocation>
        <location evidence="1">Nucleus</location>
    </subcellularLocation>
</comment>
<feature type="region of interest" description="Disordered" evidence="10">
    <location>
        <begin position="3275"/>
        <end position="3296"/>
    </location>
</feature>
<dbReference type="GO" id="GO:0005634">
    <property type="term" value="C:nucleus"/>
    <property type="evidence" value="ECO:0007669"/>
    <property type="project" value="UniProtKB-SubCell"/>
</dbReference>